<feature type="chain" id="PRO_5029656024" description="Dermatopontin" evidence="5">
    <location>
        <begin position="20"/>
        <end position="173"/>
    </location>
</feature>
<feature type="signal peptide" evidence="5">
    <location>
        <begin position="1"/>
        <end position="19"/>
    </location>
</feature>
<dbReference type="PANTHER" id="PTHR15040">
    <property type="entry name" value="DERMATOPONTIN-RELATED"/>
    <property type="match status" value="1"/>
</dbReference>
<name>A0A7J6D6G6_9TELE</name>
<sequence length="173" mass="20531">MRRVALLLLLTGLLTIGCGWHNSYDQPLNFQCPAGQSVSFIISKHSNYHEDRLWAFSCKPTFSPRAKCFLSPYVNKFDQAFTFECPPQHVIAGMSSYHSNYHEDRRWRFYCCKNACISKVSKNCHWTSHLNWFDETFYWNVPHHNVLVGAGSYHQNYQEDRRWKYKYCPKRSC</sequence>
<dbReference type="Pfam" id="PF14704">
    <property type="entry name" value="DERM"/>
    <property type="match status" value="1"/>
</dbReference>
<dbReference type="PANTHER" id="PTHR15040:SF3">
    <property type="entry name" value="SI:DKEY-14D8.6-RELATED"/>
    <property type="match status" value="1"/>
</dbReference>
<evidence type="ECO:0000256" key="2">
    <source>
        <dbReference type="ARBA" id="ARBA00008712"/>
    </source>
</evidence>
<keyword evidence="4" id="KW-1015">Disulfide bond</keyword>
<comment type="subcellular location">
    <subcellularLocation>
        <location evidence="1">Secreted</location>
    </subcellularLocation>
</comment>
<dbReference type="GO" id="GO:0030199">
    <property type="term" value="P:collagen fibril organization"/>
    <property type="evidence" value="ECO:0007669"/>
    <property type="project" value="TreeGrafter"/>
</dbReference>
<dbReference type="GO" id="GO:0031012">
    <property type="term" value="C:extracellular matrix"/>
    <property type="evidence" value="ECO:0007669"/>
    <property type="project" value="TreeGrafter"/>
</dbReference>
<dbReference type="Proteomes" id="UP000579812">
    <property type="component" value="Unassembled WGS sequence"/>
</dbReference>
<dbReference type="EMBL" id="JAAMOB010000004">
    <property type="protein sequence ID" value="KAF4114840.1"/>
    <property type="molecule type" value="Genomic_DNA"/>
</dbReference>
<organism evidence="6 7">
    <name type="scientific">Onychostoma macrolepis</name>
    <dbReference type="NCBI Taxonomy" id="369639"/>
    <lineage>
        <taxon>Eukaryota</taxon>
        <taxon>Metazoa</taxon>
        <taxon>Chordata</taxon>
        <taxon>Craniata</taxon>
        <taxon>Vertebrata</taxon>
        <taxon>Euteleostomi</taxon>
        <taxon>Actinopterygii</taxon>
        <taxon>Neopterygii</taxon>
        <taxon>Teleostei</taxon>
        <taxon>Ostariophysi</taxon>
        <taxon>Cypriniformes</taxon>
        <taxon>Cyprinidae</taxon>
        <taxon>Acrossocheilinae</taxon>
        <taxon>Onychostoma</taxon>
    </lineage>
</organism>
<gene>
    <name evidence="6" type="ORF">G5714_005063</name>
</gene>
<accession>A0A7J6D6G6</accession>
<evidence type="ECO:0000256" key="4">
    <source>
        <dbReference type="ARBA" id="ARBA00023157"/>
    </source>
</evidence>
<protein>
    <recommendedName>
        <fullName evidence="8">Dermatopontin</fullName>
    </recommendedName>
</protein>
<keyword evidence="5" id="KW-0732">Signal</keyword>
<keyword evidence="3" id="KW-0964">Secreted</keyword>
<proteinExistence type="inferred from homology"/>
<dbReference type="InterPro" id="IPR026645">
    <property type="entry name" value="Dermatopontin"/>
</dbReference>
<dbReference type="AlphaFoldDB" id="A0A7J6D6G6"/>
<dbReference type="PROSITE" id="PS51257">
    <property type="entry name" value="PROKAR_LIPOPROTEIN"/>
    <property type="match status" value="1"/>
</dbReference>
<evidence type="ECO:0000313" key="6">
    <source>
        <dbReference type="EMBL" id="KAF4114840.1"/>
    </source>
</evidence>
<evidence type="ECO:0000256" key="3">
    <source>
        <dbReference type="ARBA" id="ARBA00022525"/>
    </source>
</evidence>
<comment type="similarity">
    <text evidence="2">Belongs to the dermatopontin family.</text>
</comment>
<keyword evidence="7" id="KW-1185">Reference proteome</keyword>
<evidence type="ECO:0000313" key="7">
    <source>
        <dbReference type="Proteomes" id="UP000579812"/>
    </source>
</evidence>
<reference evidence="6 7" key="1">
    <citation type="submission" date="2020-04" db="EMBL/GenBank/DDBJ databases">
        <title>Chromosome-level genome assembly of a cyprinid fish Onychostoma macrolepis by integration of Nanopore Sequencing, Bionano and Hi-C technology.</title>
        <authorList>
            <person name="Wang D."/>
        </authorList>
    </citation>
    <scope>NUCLEOTIDE SEQUENCE [LARGE SCALE GENOMIC DNA]</scope>
    <source>
        <strain evidence="6">SWU-2019</strain>
        <tissue evidence="6">Muscle</tissue>
    </source>
</reference>
<evidence type="ECO:0008006" key="8">
    <source>
        <dbReference type="Google" id="ProtNLM"/>
    </source>
</evidence>
<evidence type="ECO:0000256" key="5">
    <source>
        <dbReference type="SAM" id="SignalP"/>
    </source>
</evidence>
<evidence type="ECO:0000256" key="1">
    <source>
        <dbReference type="ARBA" id="ARBA00004613"/>
    </source>
</evidence>
<dbReference type="GO" id="GO:0005615">
    <property type="term" value="C:extracellular space"/>
    <property type="evidence" value="ECO:0007669"/>
    <property type="project" value="TreeGrafter"/>
</dbReference>
<dbReference type="OrthoDB" id="5975249at2759"/>
<comment type="caution">
    <text evidence="6">The sequence shown here is derived from an EMBL/GenBank/DDBJ whole genome shotgun (WGS) entry which is preliminary data.</text>
</comment>